<reference evidence="2" key="1">
    <citation type="submission" date="2020-09" db="EMBL/GenBank/DDBJ databases">
        <title>Streptomyces canutascabiei sp. nov., which causes potato common scab and is distributed across the world.</title>
        <authorList>
            <person name="Nguyen H.P."/>
            <person name="Weisberg A.J."/>
            <person name="Chang J.H."/>
            <person name="Clarke C.R."/>
        </authorList>
    </citation>
    <scope>NUCLEOTIDE SEQUENCE</scope>
    <source>
        <strain evidence="2">ID-01-6.2a</strain>
    </source>
</reference>
<dbReference type="PANTHER" id="PTHR36453">
    <property type="entry name" value="SECRETED PROTEIN-RELATED"/>
    <property type="match status" value="1"/>
</dbReference>
<dbReference type="SUPFAM" id="SSF51126">
    <property type="entry name" value="Pectin lyase-like"/>
    <property type="match status" value="2"/>
</dbReference>
<dbReference type="Pfam" id="PF07081">
    <property type="entry name" value="DUF1349"/>
    <property type="match status" value="1"/>
</dbReference>
<dbReference type="Proteomes" id="UP000661025">
    <property type="component" value="Unassembled WGS sequence"/>
</dbReference>
<gene>
    <name evidence="2" type="ORF">IHE70_04265</name>
</gene>
<organism evidence="2 3">
    <name type="scientific">Streptomyces caniscabiei</name>
    <dbReference type="NCBI Taxonomy" id="2746961"/>
    <lineage>
        <taxon>Bacteria</taxon>
        <taxon>Bacillati</taxon>
        <taxon>Actinomycetota</taxon>
        <taxon>Actinomycetes</taxon>
        <taxon>Kitasatosporales</taxon>
        <taxon>Streptomycetaceae</taxon>
        <taxon>Streptomyces</taxon>
    </lineage>
</organism>
<feature type="region of interest" description="Disordered" evidence="1">
    <location>
        <begin position="17"/>
        <end position="36"/>
    </location>
</feature>
<dbReference type="PANTHER" id="PTHR36453:SF1">
    <property type="entry name" value="RIGHT HANDED BETA HELIX DOMAIN-CONTAINING PROTEIN"/>
    <property type="match status" value="1"/>
</dbReference>
<name>A0A927QDM7_9ACTN</name>
<proteinExistence type="predicted"/>
<dbReference type="InterPro" id="IPR009784">
    <property type="entry name" value="DUF1349"/>
</dbReference>
<evidence type="ECO:0000313" key="3">
    <source>
        <dbReference type="Proteomes" id="UP000661025"/>
    </source>
</evidence>
<dbReference type="InterPro" id="IPR013320">
    <property type="entry name" value="ConA-like_dom_sf"/>
</dbReference>
<sequence length="1088" mass="114123">MTSNVHRYYPLPSWRPGLSCPHQEPHGPPEPPGRCHVRTTRIRPPVSHRLRSWLATAAVLAASTATVLVQAGPAFAAGTTLYAAPNGSGTACSTSQPCSITQAKTEVRAINDAMTGDITVELADGTYRLSSPLAFTSADSGTGGHTVNWKAALGARPVITGAQKATGWTVQDSAKNIWKADVGTGFDTRHLFVDGVLATRARSSVTRSHLTATTSGYTFSNSSLSYLNSLAQSGRTEIHGIGSFTDRYAPVTGISSGTITMTQPSWNNNTFGYDTLTSPFHDGPLYIENAYEFLDTAGEWYLDTATGTLYYKPLTGQDMSEADVEVPKLESLIGVGGTYASPATHIAFSGLQFSGTSWLDPTAHGYASQQTGAYISGTWDRPSDALTSCQSGCPLFEATRPHWDQMPSAVQVSAADHITFTGNRFTQLGQSGLGIGNDAGAHTSGVGLGADTITATGNVFTQDAGGGIVVGGLQEDAHHPGDSRMTNKNITLSNNLIHDVALEYRDMSAILVTYVNGATVSHNEVYNLPYSGITIGYGWGVNDIGGSQDYVNRGLYDYQPTYTTATTAANNHVTDNYIHDLMQQMTDGGCLYTLSASPGSTFERNYCHNNNGWFGFYHDEGSRNFTDTNNVFRNTGRWAQQNSTSVNNTGALTLTDNWTSNSSSIITNTDGRGNVVSGTVVVSNGNWPSAARTVMNNAGIQPLYRPLTTAPVSSPYSDHSSTPANTGQSGGHFTITDAGEDIWGAGGQHEDEYGTVFRNGAASDGTSVTARVDNLDNTNGWAKAGVVLRNNLTGDGSSAGYAAVVVTPSNGVSFQRDSNADGYLDQLTNTAATVKAPVWVRLTRTATQVSAHYSTDGSTFTQVGSTVTLPSMATTQDAGVIHTAHSTTAGSATFSNLRIVTSPYKAYSSIPAAVSQSGQVTSLTNAGIDMWRTGTAYDDEYSAAYQAGAAGTSSTVTVRVTSQDKTNGWAKAGLMLRNNISSAGSSAGYLVLATTPSNGVALSSDSNGDGYLDTNTIKTGSATVAPVWLRLVRSGTSVTGSYSANGTTWTTVGTATLTGANSTLDAGMFSTAHAGSIGTAAFSQFSVN</sequence>
<dbReference type="Gene3D" id="2.60.120.200">
    <property type="match status" value="2"/>
</dbReference>
<dbReference type="InterPro" id="IPR006626">
    <property type="entry name" value="PbH1"/>
</dbReference>
<dbReference type="SUPFAM" id="SSF49899">
    <property type="entry name" value="Concanavalin A-like lectins/glucanases"/>
    <property type="match status" value="1"/>
</dbReference>
<dbReference type="Gene3D" id="2.160.20.10">
    <property type="entry name" value="Single-stranded right-handed beta-helix, Pectin lyase-like"/>
    <property type="match status" value="2"/>
</dbReference>
<dbReference type="AlphaFoldDB" id="A0A927QDM7"/>
<comment type="caution">
    <text evidence="2">The sequence shown here is derived from an EMBL/GenBank/DDBJ whole genome shotgun (WGS) entry which is preliminary data.</text>
</comment>
<protein>
    <submittedName>
        <fullName evidence="2">DUF1349 domain-containing protein</fullName>
    </submittedName>
</protein>
<evidence type="ECO:0000256" key="1">
    <source>
        <dbReference type="SAM" id="MobiDB-lite"/>
    </source>
</evidence>
<evidence type="ECO:0000313" key="2">
    <source>
        <dbReference type="EMBL" id="MBD9722471.1"/>
    </source>
</evidence>
<accession>A0A927QDM7</accession>
<dbReference type="InterPro" id="IPR012334">
    <property type="entry name" value="Pectin_lyas_fold"/>
</dbReference>
<dbReference type="InterPro" id="IPR011050">
    <property type="entry name" value="Pectin_lyase_fold/virulence"/>
</dbReference>
<dbReference type="EMBL" id="JACYXT010000001">
    <property type="protein sequence ID" value="MBD9722471.1"/>
    <property type="molecule type" value="Genomic_DNA"/>
</dbReference>
<dbReference type="SMART" id="SM00710">
    <property type="entry name" value="PbH1"/>
    <property type="match status" value="8"/>
</dbReference>